<evidence type="ECO:0000256" key="10">
    <source>
        <dbReference type="SAM" id="SignalP"/>
    </source>
</evidence>
<dbReference type="GO" id="GO:0016020">
    <property type="term" value="C:membrane"/>
    <property type="evidence" value="ECO:0007669"/>
    <property type="project" value="UniProtKB-SubCell"/>
</dbReference>
<dbReference type="InterPro" id="IPR013162">
    <property type="entry name" value="CD80_C2-set"/>
</dbReference>
<dbReference type="GO" id="GO:0009986">
    <property type="term" value="C:cell surface"/>
    <property type="evidence" value="ECO:0007669"/>
    <property type="project" value="TreeGrafter"/>
</dbReference>
<evidence type="ECO:0000256" key="6">
    <source>
        <dbReference type="ARBA" id="ARBA00023157"/>
    </source>
</evidence>
<gene>
    <name evidence="12" type="ORF">FSCOSCO3_A021555</name>
</gene>
<evidence type="ECO:0000256" key="1">
    <source>
        <dbReference type="ARBA" id="ARBA00004167"/>
    </source>
</evidence>
<accession>A0AAV1Q4K1</accession>
<organism evidence="12 13">
    <name type="scientific">Scomber scombrus</name>
    <name type="common">Atlantic mackerel</name>
    <name type="synonym">Scomber vernalis</name>
    <dbReference type="NCBI Taxonomy" id="13677"/>
    <lineage>
        <taxon>Eukaryota</taxon>
        <taxon>Metazoa</taxon>
        <taxon>Chordata</taxon>
        <taxon>Craniata</taxon>
        <taxon>Vertebrata</taxon>
        <taxon>Euteleostomi</taxon>
        <taxon>Actinopterygii</taxon>
        <taxon>Neopterygii</taxon>
        <taxon>Teleostei</taxon>
        <taxon>Neoteleostei</taxon>
        <taxon>Acanthomorphata</taxon>
        <taxon>Pelagiaria</taxon>
        <taxon>Scombriformes</taxon>
        <taxon>Scombridae</taxon>
        <taxon>Scomber</taxon>
    </lineage>
</organism>
<dbReference type="GO" id="GO:0034113">
    <property type="term" value="P:heterotypic cell-cell adhesion"/>
    <property type="evidence" value="ECO:0007669"/>
    <property type="project" value="TreeGrafter"/>
</dbReference>
<evidence type="ECO:0000256" key="7">
    <source>
        <dbReference type="ARBA" id="ARBA00023180"/>
    </source>
</evidence>
<evidence type="ECO:0000313" key="12">
    <source>
        <dbReference type="EMBL" id="CAK6977521.1"/>
    </source>
</evidence>
<evidence type="ECO:0000256" key="2">
    <source>
        <dbReference type="ARBA" id="ARBA00022692"/>
    </source>
</evidence>
<feature type="transmembrane region" description="Helical" evidence="9">
    <location>
        <begin position="245"/>
        <end position="266"/>
    </location>
</feature>
<dbReference type="PROSITE" id="PS50835">
    <property type="entry name" value="IG_LIKE"/>
    <property type="match status" value="2"/>
</dbReference>
<dbReference type="InterPro" id="IPR013106">
    <property type="entry name" value="Ig_V-set"/>
</dbReference>
<keyword evidence="5 9" id="KW-0472">Membrane</keyword>
<dbReference type="GO" id="GO:0098632">
    <property type="term" value="F:cell-cell adhesion mediator activity"/>
    <property type="evidence" value="ECO:0007669"/>
    <property type="project" value="InterPro"/>
</dbReference>
<dbReference type="PANTHER" id="PTHR46841">
    <property type="entry name" value="OX-2 MEMBRANE GLYCOPROTEIN"/>
    <property type="match status" value="1"/>
</dbReference>
<dbReference type="Pfam" id="PF08205">
    <property type="entry name" value="C2-set_2"/>
    <property type="match status" value="1"/>
</dbReference>
<dbReference type="InterPro" id="IPR013783">
    <property type="entry name" value="Ig-like_fold"/>
</dbReference>
<comment type="subcellular location">
    <subcellularLocation>
        <location evidence="1">Membrane</location>
        <topology evidence="1">Single-pass membrane protein</topology>
    </subcellularLocation>
</comment>
<evidence type="ECO:0000313" key="13">
    <source>
        <dbReference type="Proteomes" id="UP001314229"/>
    </source>
</evidence>
<dbReference type="PANTHER" id="PTHR46841:SF7">
    <property type="entry name" value="IG-LIKE DOMAIN-CONTAINING PROTEIN"/>
    <property type="match status" value="1"/>
</dbReference>
<evidence type="ECO:0000256" key="8">
    <source>
        <dbReference type="ARBA" id="ARBA00023319"/>
    </source>
</evidence>
<keyword evidence="13" id="KW-1185">Reference proteome</keyword>
<dbReference type="Pfam" id="PF07686">
    <property type="entry name" value="V-set"/>
    <property type="match status" value="1"/>
</dbReference>
<dbReference type="InterPro" id="IPR036179">
    <property type="entry name" value="Ig-like_dom_sf"/>
</dbReference>
<keyword evidence="2 9" id="KW-0812">Transmembrane</keyword>
<dbReference type="SMART" id="SM00406">
    <property type="entry name" value="IGv"/>
    <property type="match status" value="1"/>
</dbReference>
<proteinExistence type="predicted"/>
<evidence type="ECO:0000256" key="3">
    <source>
        <dbReference type="ARBA" id="ARBA00022729"/>
    </source>
</evidence>
<evidence type="ECO:0000256" key="4">
    <source>
        <dbReference type="ARBA" id="ARBA00022989"/>
    </source>
</evidence>
<keyword evidence="6" id="KW-1015">Disulfide bond</keyword>
<sequence length="280" mass="31231">MLKFLILTSFLLEVCTSQITGYGNKTADYGGDAHYHCTLENPTGVLQVTWQRLFKDQSIENLATYSKRFGEQVNDPYQQKLMFTKASLSSTSIVLRNLTWEDESCYICSFNAYPEGSQRTQICLTVQGLSEVKTAVQVPSPEQEDKDVKAVFSCSATGKPAPTIQWQVSRPATDSEETETITVTNSDHTFTSSSNITLTVSADWRGNVNCLVNSGRRGQRLESIPFPLREGNEEDIIEEGGGRSLLWIAFAITIVVLSCIIVTVVIKRKRSKLDRRPDIV</sequence>
<dbReference type="GO" id="GO:0043025">
    <property type="term" value="C:neuronal cell body"/>
    <property type="evidence" value="ECO:0007669"/>
    <property type="project" value="TreeGrafter"/>
</dbReference>
<reference evidence="12 13" key="1">
    <citation type="submission" date="2024-01" db="EMBL/GenBank/DDBJ databases">
        <authorList>
            <person name="Alioto T."/>
            <person name="Alioto T."/>
            <person name="Gomez Garrido J."/>
        </authorList>
    </citation>
    <scope>NUCLEOTIDE SEQUENCE [LARGE SCALE GENOMIC DNA]</scope>
</reference>
<feature type="domain" description="Ig-like" evidence="11">
    <location>
        <begin position="114"/>
        <end position="222"/>
    </location>
</feature>
<dbReference type="GO" id="GO:0030424">
    <property type="term" value="C:axon"/>
    <property type="evidence" value="ECO:0007669"/>
    <property type="project" value="TreeGrafter"/>
</dbReference>
<dbReference type="SUPFAM" id="SSF48726">
    <property type="entry name" value="Immunoglobulin"/>
    <property type="match status" value="2"/>
</dbReference>
<dbReference type="Gene3D" id="2.60.40.10">
    <property type="entry name" value="Immunoglobulins"/>
    <property type="match status" value="2"/>
</dbReference>
<feature type="chain" id="PRO_5043954064" evidence="10">
    <location>
        <begin position="18"/>
        <end position="280"/>
    </location>
</feature>
<evidence type="ECO:0000259" key="11">
    <source>
        <dbReference type="PROSITE" id="PS50835"/>
    </source>
</evidence>
<dbReference type="InterPro" id="IPR007110">
    <property type="entry name" value="Ig-like_dom"/>
</dbReference>
<keyword evidence="8" id="KW-0393">Immunoglobulin domain</keyword>
<dbReference type="Proteomes" id="UP001314229">
    <property type="component" value="Unassembled WGS sequence"/>
</dbReference>
<feature type="signal peptide" evidence="10">
    <location>
        <begin position="1"/>
        <end position="17"/>
    </location>
</feature>
<evidence type="ECO:0000256" key="5">
    <source>
        <dbReference type="ARBA" id="ARBA00023136"/>
    </source>
</evidence>
<dbReference type="EMBL" id="CAWUFR010000413">
    <property type="protein sequence ID" value="CAK6977521.1"/>
    <property type="molecule type" value="Genomic_DNA"/>
</dbReference>
<dbReference type="InterPro" id="IPR047164">
    <property type="entry name" value="OX2G-like"/>
</dbReference>
<feature type="domain" description="Ig-like" evidence="11">
    <location>
        <begin position="30"/>
        <end position="108"/>
    </location>
</feature>
<dbReference type="AlphaFoldDB" id="A0AAV1Q4K1"/>
<comment type="caution">
    <text evidence="12">The sequence shown here is derived from an EMBL/GenBank/DDBJ whole genome shotgun (WGS) entry which is preliminary data.</text>
</comment>
<keyword evidence="4 9" id="KW-1133">Transmembrane helix</keyword>
<protein>
    <submittedName>
        <fullName evidence="12">OX-2 membrane glycoprotein-like</fullName>
    </submittedName>
</protein>
<name>A0AAV1Q4K1_SCOSC</name>
<keyword evidence="7" id="KW-0325">Glycoprotein</keyword>
<keyword evidence="3 10" id="KW-0732">Signal</keyword>
<dbReference type="GO" id="GO:0150079">
    <property type="term" value="P:negative regulation of neuroinflammatory response"/>
    <property type="evidence" value="ECO:0007669"/>
    <property type="project" value="TreeGrafter"/>
</dbReference>
<evidence type="ECO:0000256" key="9">
    <source>
        <dbReference type="SAM" id="Phobius"/>
    </source>
</evidence>